<accession>A0A395M2M3</accession>
<reference evidence="1 2" key="1">
    <citation type="journal article" date="2011" name="ISME J.">
        <title>Community ecology of hot spring cyanobacterial mats: predominant populations and their functional potential.</title>
        <authorList>
            <person name="Klatt C.G."/>
            <person name="Wood J.M."/>
            <person name="Rusch D.B."/>
            <person name="Bateson M.M."/>
            <person name="Hamamura N."/>
            <person name="Heidelberg J.F."/>
            <person name="Grossman A.R."/>
            <person name="Bhaya D."/>
            <person name="Cohan F.M."/>
            <person name="Kuhl M."/>
            <person name="Bryant D.A."/>
            <person name="Ward D.M."/>
        </authorList>
    </citation>
    <scope>NUCLEOTIDE SEQUENCE [LARGE SCALE GENOMIC DNA]</scope>
    <source>
        <strain evidence="1">OS</strain>
    </source>
</reference>
<organism evidence="1 2">
    <name type="scientific">Candidatus Thermochlorobacter aerophilus</name>
    <dbReference type="NCBI Taxonomy" id="1868324"/>
    <lineage>
        <taxon>Bacteria</taxon>
        <taxon>Pseudomonadati</taxon>
        <taxon>Chlorobiota</taxon>
        <taxon>Chlorobiia</taxon>
        <taxon>Chlorobiales</taxon>
        <taxon>Candidatus Thermochlorobacteriaceae</taxon>
        <taxon>Candidatus Thermochlorobacter</taxon>
    </lineage>
</organism>
<dbReference type="SUPFAM" id="SSF102588">
    <property type="entry name" value="LmbE-like"/>
    <property type="match status" value="1"/>
</dbReference>
<dbReference type="InterPro" id="IPR023842">
    <property type="entry name" value="Bacillithiol_biosynth_BshB1"/>
</dbReference>
<dbReference type="InterPro" id="IPR024078">
    <property type="entry name" value="LmbE-like_dom_sf"/>
</dbReference>
<dbReference type="EMBL" id="PHFL01000014">
    <property type="protein sequence ID" value="RFM24921.1"/>
    <property type="molecule type" value="Genomic_DNA"/>
</dbReference>
<proteinExistence type="predicted"/>
<name>A0A395M2M3_9BACT</name>
<evidence type="ECO:0000313" key="2">
    <source>
        <dbReference type="Proteomes" id="UP000266389"/>
    </source>
</evidence>
<dbReference type="GO" id="GO:0019213">
    <property type="term" value="F:deacetylase activity"/>
    <property type="evidence" value="ECO:0007669"/>
    <property type="project" value="InterPro"/>
</dbReference>
<gene>
    <name evidence="1" type="primary">bshB1</name>
    <name evidence="1" type="ORF">D0433_03190</name>
</gene>
<evidence type="ECO:0000313" key="1">
    <source>
        <dbReference type="EMBL" id="RFM24921.1"/>
    </source>
</evidence>
<dbReference type="Gene3D" id="3.40.50.10320">
    <property type="entry name" value="LmbE-like"/>
    <property type="match status" value="1"/>
</dbReference>
<dbReference type="PANTHER" id="PTHR12993:SF30">
    <property type="entry name" value="N-ACETYL-ALPHA-D-GLUCOSAMINYL L-MALATE DEACETYLASE 1"/>
    <property type="match status" value="1"/>
</dbReference>
<dbReference type="AlphaFoldDB" id="A0A395M2M3"/>
<dbReference type="PANTHER" id="PTHR12993">
    <property type="entry name" value="N-ACETYLGLUCOSAMINYL-PHOSPHATIDYLINOSITOL DE-N-ACETYLASE-RELATED"/>
    <property type="match status" value="1"/>
</dbReference>
<dbReference type="GO" id="GO:0071793">
    <property type="term" value="P:bacillithiol biosynthetic process"/>
    <property type="evidence" value="ECO:0007669"/>
    <property type="project" value="InterPro"/>
</dbReference>
<comment type="caution">
    <text evidence="1">The sequence shown here is derived from an EMBL/GenBank/DDBJ whole genome shotgun (WGS) entry which is preliminary data.</text>
</comment>
<dbReference type="NCBIfam" id="TIGR04001">
    <property type="entry name" value="thiol_BshB1"/>
    <property type="match status" value="1"/>
</dbReference>
<dbReference type="GO" id="GO:0016811">
    <property type="term" value="F:hydrolase activity, acting on carbon-nitrogen (but not peptide) bonds, in linear amides"/>
    <property type="evidence" value="ECO:0007669"/>
    <property type="project" value="TreeGrafter"/>
</dbReference>
<dbReference type="Proteomes" id="UP000266389">
    <property type="component" value="Unassembled WGS sequence"/>
</dbReference>
<dbReference type="InterPro" id="IPR003737">
    <property type="entry name" value="GlcNAc_PI_deacetylase-related"/>
</dbReference>
<protein>
    <submittedName>
        <fullName evidence="1">Bacillithiol biosynthesis deacetylase BshB1</fullName>
    </submittedName>
</protein>
<dbReference type="Pfam" id="PF02585">
    <property type="entry name" value="PIG-L"/>
    <property type="match status" value="1"/>
</dbReference>
<sequence>MPEPIYALAFGAHPDDVEISCSATLLKLQREGKHVVVCDLTEGEMGTRGTRRVRRQEALEAARHLGYAERINLNLGDTRFEHSRENLLKIITVIRHYRPTVVFAPQPIERHPDHERAAKLIADACFYSGLIKIKTKEKKHLQERHRPKFLLYYLQDRFAVPSFIVDVSDTFEASRQGLMAFKSQFYNPQSKEPESYISRKEFLEAIEARAKYFGELIGVRYGEGFLYPNIMPVKTFSSVFC</sequence>